<dbReference type="CDD" id="cd06225">
    <property type="entry name" value="HAMP"/>
    <property type="match status" value="1"/>
</dbReference>
<organism evidence="15 16">
    <name type="scientific">Pseudomonas putida</name>
    <name type="common">Arthrobacter siderocapsulatus</name>
    <dbReference type="NCBI Taxonomy" id="303"/>
    <lineage>
        <taxon>Bacteria</taxon>
        <taxon>Pseudomonadati</taxon>
        <taxon>Pseudomonadota</taxon>
        <taxon>Gammaproteobacteria</taxon>
        <taxon>Pseudomonadales</taxon>
        <taxon>Pseudomonadaceae</taxon>
        <taxon>Pseudomonas</taxon>
    </lineage>
</organism>
<dbReference type="SMART" id="SM00304">
    <property type="entry name" value="HAMP"/>
    <property type="match status" value="3"/>
</dbReference>
<dbReference type="Gene3D" id="1.20.1440.210">
    <property type="match status" value="2"/>
</dbReference>
<dbReference type="AlphaFoldDB" id="A0A6I6XIN4"/>
<dbReference type="SMART" id="SM01358">
    <property type="entry name" value="HBM"/>
    <property type="match status" value="1"/>
</dbReference>
<evidence type="ECO:0000313" key="16">
    <source>
        <dbReference type="Proteomes" id="UP000464480"/>
    </source>
</evidence>
<dbReference type="GO" id="GO:0005886">
    <property type="term" value="C:plasma membrane"/>
    <property type="evidence" value="ECO:0007669"/>
    <property type="project" value="UniProtKB-SubCell"/>
</dbReference>
<evidence type="ECO:0000259" key="13">
    <source>
        <dbReference type="PROSITE" id="PS50885"/>
    </source>
</evidence>
<evidence type="ECO:0000256" key="3">
    <source>
        <dbReference type="ARBA" id="ARBA00022481"/>
    </source>
</evidence>
<comment type="similarity">
    <text evidence="9">Belongs to the methyl-accepting chemotaxis (MCP) protein family.</text>
</comment>
<keyword evidence="2" id="KW-1003">Cell membrane</keyword>
<feature type="domain" description="HBM" evidence="14">
    <location>
        <begin position="41"/>
        <end position="283"/>
    </location>
</feature>
<evidence type="ECO:0000256" key="11">
    <source>
        <dbReference type="SAM" id="Phobius"/>
    </source>
</evidence>
<evidence type="ECO:0000259" key="12">
    <source>
        <dbReference type="PROSITE" id="PS50111"/>
    </source>
</evidence>
<dbReference type="InterPro" id="IPR004089">
    <property type="entry name" value="MCPsignal_dom"/>
</dbReference>
<dbReference type="Pfam" id="PF00672">
    <property type="entry name" value="HAMP"/>
    <property type="match status" value="1"/>
</dbReference>
<dbReference type="PROSITE" id="PS50885">
    <property type="entry name" value="HAMP"/>
    <property type="match status" value="1"/>
</dbReference>
<evidence type="ECO:0000256" key="2">
    <source>
        <dbReference type="ARBA" id="ARBA00022475"/>
    </source>
</evidence>
<evidence type="ECO:0000256" key="1">
    <source>
        <dbReference type="ARBA" id="ARBA00004651"/>
    </source>
</evidence>
<keyword evidence="8 10" id="KW-0807">Transducer</keyword>
<feature type="domain" description="Methyl-accepting transducer" evidence="12">
    <location>
        <begin position="367"/>
        <end position="603"/>
    </location>
</feature>
<gene>
    <name evidence="15" type="ORF">C2H86_04610</name>
</gene>
<dbReference type="Pfam" id="PF00015">
    <property type="entry name" value="MCPsignal"/>
    <property type="match status" value="1"/>
</dbReference>
<dbReference type="Proteomes" id="UP000464480">
    <property type="component" value="Chromosome"/>
</dbReference>
<dbReference type="InterPro" id="IPR003660">
    <property type="entry name" value="HAMP_dom"/>
</dbReference>
<dbReference type="EMBL" id="CP026115">
    <property type="protein sequence ID" value="QHG63744.1"/>
    <property type="molecule type" value="Genomic_DNA"/>
</dbReference>
<keyword evidence="3" id="KW-0488">Methylation</keyword>
<dbReference type="Pfam" id="PF16591">
    <property type="entry name" value="HBM"/>
    <property type="match status" value="1"/>
</dbReference>
<evidence type="ECO:0000256" key="8">
    <source>
        <dbReference type="ARBA" id="ARBA00023224"/>
    </source>
</evidence>
<keyword evidence="5 11" id="KW-0812">Transmembrane</keyword>
<protein>
    <submittedName>
        <fullName evidence="15">HAMP domain-containing protein</fullName>
    </submittedName>
</protein>
<dbReference type="PROSITE" id="PS50111">
    <property type="entry name" value="CHEMOTAXIS_TRANSDUC_2"/>
    <property type="match status" value="1"/>
</dbReference>
<name>A0A6I6XIN4_PSEPU</name>
<dbReference type="PANTHER" id="PTHR32089">
    <property type="entry name" value="METHYL-ACCEPTING CHEMOTAXIS PROTEIN MCPB"/>
    <property type="match status" value="1"/>
</dbReference>
<evidence type="ECO:0000313" key="15">
    <source>
        <dbReference type="EMBL" id="QHG63744.1"/>
    </source>
</evidence>
<dbReference type="Gene3D" id="1.10.287.950">
    <property type="entry name" value="Methyl-accepting chemotaxis protein"/>
    <property type="match status" value="1"/>
</dbReference>
<evidence type="ECO:0000259" key="14">
    <source>
        <dbReference type="PROSITE" id="PS51753"/>
    </source>
</evidence>
<reference evidence="15 16" key="1">
    <citation type="submission" date="2020-02" db="EMBL/GenBank/DDBJ databases">
        <title>Pseudomonas Putida W5 Complete Genome Assembly.</title>
        <authorList>
            <person name="Yuan Z.-C."/>
            <person name="Shaw G.A."/>
            <person name="Cusano A.D."/>
            <person name="Caddey B.J."/>
            <person name="Weselowski B.J."/>
        </authorList>
    </citation>
    <scope>NUCLEOTIDE SEQUENCE [LARGE SCALE GENOMIC DNA]</scope>
    <source>
        <strain evidence="15 16">W5</strain>
    </source>
</reference>
<accession>A0A6I6XIN4</accession>
<sequence>MFTWFGDLRIAHKLFLGFGLVLCLTLAQSLISWDGLGNLVRRSEVVSDVSRLNDALGDLREARLRHAMANGGPAESKQLQAALEAFKPTLEKLREVMIKAQTHALLNTADQALQGYSDNQAASFRSYEKMRAAQKEMGALATQSFASIEQIRNQVRALPDAEQRFVRIEAINQIRENLILLRYHVRGYTGNTNAETEKLMNAQIATTVNDLPGLVARFNGNFPQQFKQLEQQVQAYARAVEAFRGEVSHLVGYRTAMANDIETLNGVIGQLLDDQAVLVAKDSHFARTLQIATTLLALLIGALAAVVIARQISQPLRQALKAMEQVAAGDLSEQPTSRRRDEVGQLQNALQGMTRNLRELIAQVRDGISQIASATEELSAITEQTSAGANNQKVETDQVATAMQEMAATVHEVARNAGEASAAASATDEEAREGDGVVNRAVAQISRLASQVEATGQAMGALRTESQRIGKVMDVIKAVAEQTNLLALNAAIEAARAGEAGRGFAVVADEVRSLAQRTQASTLEIESAIGSLEEGTRSVSELMEQSQSLTESSVALVREAGVALEGITQRVSGIQLMNQQIAAASEQQSAVAEEISRSVVTVRDISEQTAEASQQTSVSSVELARLGGQLQQMISRFRF</sequence>
<evidence type="ECO:0000256" key="5">
    <source>
        <dbReference type="ARBA" id="ARBA00022692"/>
    </source>
</evidence>
<feature type="transmembrane region" description="Helical" evidence="11">
    <location>
        <begin position="289"/>
        <end position="309"/>
    </location>
</feature>
<dbReference type="GO" id="GO:0006935">
    <property type="term" value="P:chemotaxis"/>
    <property type="evidence" value="ECO:0007669"/>
    <property type="project" value="UniProtKB-KW"/>
</dbReference>
<dbReference type="SMART" id="SM00283">
    <property type="entry name" value="MA"/>
    <property type="match status" value="1"/>
</dbReference>
<evidence type="ECO:0000256" key="9">
    <source>
        <dbReference type="ARBA" id="ARBA00029447"/>
    </source>
</evidence>
<dbReference type="SUPFAM" id="SSF58104">
    <property type="entry name" value="Methyl-accepting chemotaxis protein (MCP) signaling domain"/>
    <property type="match status" value="1"/>
</dbReference>
<dbReference type="FunFam" id="1.10.287.950:FF:000001">
    <property type="entry name" value="Methyl-accepting chemotaxis sensory transducer"/>
    <property type="match status" value="1"/>
</dbReference>
<keyword evidence="7 11" id="KW-0472">Membrane</keyword>
<comment type="subcellular location">
    <subcellularLocation>
        <location evidence="1">Cell membrane</location>
        <topology evidence="1">Multi-pass membrane protein</topology>
    </subcellularLocation>
</comment>
<dbReference type="InterPro" id="IPR032255">
    <property type="entry name" value="HBM"/>
</dbReference>
<evidence type="ECO:0000256" key="4">
    <source>
        <dbReference type="ARBA" id="ARBA00022500"/>
    </source>
</evidence>
<proteinExistence type="inferred from homology"/>
<evidence type="ECO:0000256" key="6">
    <source>
        <dbReference type="ARBA" id="ARBA00022989"/>
    </source>
</evidence>
<evidence type="ECO:0000256" key="7">
    <source>
        <dbReference type="ARBA" id="ARBA00023136"/>
    </source>
</evidence>
<keyword evidence="6 11" id="KW-1133">Transmembrane helix</keyword>
<feature type="domain" description="HAMP" evidence="13">
    <location>
        <begin position="310"/>
        <end position="362"/>
    </location>
</feature>
<dbReference type="PANTHER" id="PTHR32089:SF120">
    <property type="entry name" value="METHYL-ACCEPTING CHEMOTAXIS PROTEIN TLPQ"/>
    <property type="match status" value="1"/>
</dbReference>
<dbReference type="CDD" id="cd11386">
    <property type="entry name" value="MCP_signal"/>
    <property type="match status" value="1"/>
</dbReference>
<dbReference type="PROSITE" id="PS51753">
    <property type="entry name" value="HBM"/>
    <property type="match status" value="1"/>
</dbReference>
<evidence type="ECO:0000256" key="10">
    <source>
        <dbReference type="PROSITE-ProRule" id="PRU00284"/>
    </source>
</evidence>
<keyword evidence="4" id="KW-0145">Chemotaxis</keyword>
<dbReference type="GO" id="GO:0007165">
    <property type="term" value="P:signal transduction"/>
    <property type="evidence" value="ECO:0007669"/>
    <property type="project" value="UniProtKB-KW"/>
</dbReference>